<keyword evidence="1" id="KW-0175">Coiled coil</keyword>
<organism evidence="2 3">
    <name type="scientific">Enterovirga aerilata</name>
    <dbReference type="NCBI Taxonomy" id="2730920"/>
    <lineage>
        <taxon>Bacteria</taxon>
        <taxon>Pseudomonadati</taxon>
        <taxon>Pseudomonadota</taxon>
        <taxon>Alphaproteobacteria</taxon>
        <taxon>Hyphomicrobiales</taxon>
        <taxon>Methylobacteriaceae</taxon>
        <taxon>Enterovirga</taxon>
    </lineage>
</organism>
<dbReference type="EMBL" id="JABEPP010000003">
    <property type="protein sequence ID" value="NNM72851.1"/>
    <property type="molecule type" value="Genomic_DNA"/>
</dbReference>
<protein>
    <submittedName>
        <fullName evidence="2">Uncharacterized protein</fullName>
    </submittedName>
</protein>
<dbReference type="Proteomes" id="UP000564885">
    <property type="component" value="Unassembled WGS sequence"/>
</dbReference>
<dbReference type="RefSeq" id="WP_171218373.1">
    <property type="nucleotide sequence ID" value="NZ_JABEPP010000003.1"/>
</dbReference>
<dbReference type="AlphaFoldDB" id="A0A849I6A6"/>
<proteinExistence type="predicted"/>
<gene>
    <name evidence="2" type="ORF">HJG44_10735</name>
</gene>
<accession>A0A849I6A6</accession>
<feature type="coiled-coil region" evidence="1">
    <location>
        <begin position="65"/>
        <end position="188"/>
    </location>
</feature>
<name>A0A849I6A6_9HYPH</name>
<evidence type="ECO:0000313" key="2">
    <source>
        <dbReference type="EMBL" id="NNM72851.1"/>
    </source>
</evidence>
<keyword evidence="3" id="KW-1185">Reference proteome</keyword>
<comment type="caution">
    <text evidence="2">The sequence shown here is derived from an EMBL/GenBank/DDBJ whole genome shotgun (WGS) entry which is preliminary data.</text>
</comment>
<sequence>MQQALKTLWTDELSDQLRQLSTPQNRRPAPAQVAENVVRAPFPQRSFPGVAPQQKPELSAALDAVVKAADLIKNAQERAAHAEEQARTIAERTAEQLNQAEQQIQALQERARAAEERLNAVTERAAEKLADADAQIRAAREEARHAEQRAAAAEQRIQEEIAQARALLKEAEDRVFAAETRALESKEDIAYLENYIRERFAL</sequence>
<evidence type="ECO:0000313" key="3">
    <source>
        <dbReference type="Proteomes" id="UP000564885"/>
    </source>
</evidence>
<reference evidence="2 3" key="1">
    <citation type="submission" date="2020-04" db="EMBL/GenBank/DDBJ databases">
        <title>Enterovirga sp. isolate from soil.</title>
        <authorList>
            <person name="Chea S."/>
            <person name="Kim D.-U."/>
        </authorList>
    </citation>
    <scope>NUCLEOTIDE SEQUENCE [LARGE SCALE GENOMIC DNA]</scope>
    <source>
        <strain evidence="2 3">DB1703</strain>
    </source>
</reference>
<evidence type="ECO:0000256" key="1">
    <source>
        <dbReference type="SAM" id="Coils"/>
    </source>
</evidence>